<evidence type="ECO:0000256" key="10">
    <source>
        <dbReference type="ARBA" id="ARBA00025891"/>
    </source>
</evidence>
<evidence type="ECO:0000256" key="6">
    <source>
        <dbReference type="ARBA" id="ARBA00023159"/>
    </source>
</evidence>
<reference evidence="14 15" key="1">
    <citation type="journal article" date="2012" name="Nature">
        <title>The bonobo genome compared with the chimpanzee and human genomes.</title>
        <authorList>
            <person name="Prufer K."/>
            <person name="Munch K."/>
            <person name="Hellmann I."/>
            <person name="Akagi K."/>
            <person name="Miller J.R."/>
            <person name="Walenz B."/>
            <person name="Koren S."/>
            <person name="Sutton G."/>
            <person name="Kodira C."/>
            <person name="Winer R."/>
            <person name="Knight J.R."/>
            <person name="Mullikin J.C."/>
            <person name="Meader S.J."/>
            <person name="Ponting C.P."/>
            <person name="Lunter G."/>
            <person name="Higashino S."/>
            <person name="Hobolth A."/>
            <person name="Dutheil J."/>
            <person name="Karakoc E."/>
            <person name="Alkan C."/>
            <person name="Sajjadian S."/>
            <person name="Catacchio C.R."/>
            <person name="Ventura M."/>
            <person name="Marques-Bonet T."/>
            <person name="Eichler E.E."/>
            <person name="Andre C."/>
            <person name="Atencia R."/>
            <person name="Mugisha L."/>
            <person name="Junhold J."/>
            <person name="Patterson N."/>
            <person name="Siebauer M."/>
            <person name="Good J.M."/>
            <person name="Fischer A."/>
            <person name="Ptak S.E."/>
            <person name="Lachmann M."/>
            <person name="Symer D.E."/>
            <person name="Mailund T."/>
            <person name="Schierup M.H."/>
            <person name="Andres A.M."/>
            <person name="Kelso J."/>
            <person name="Paabo S."/>
        </authorList>
    </citation>
    <scope>NUCLEOTIDE SEQUENCE [LARGE SCALE GENOMIC DNA]</scope>
</reference>
<keyword evidence="7" id="KW-0804">Transcription</keyword>
<dbReference type="GO" id="GO:0046982">
    <property type="term" value="F:protein heterodimerization activity"/>
    <property type="evidence" value="ECO:0007669"/>
    <property type="project" value="InterPro"/>
</dbReference>
<dbReference type="STRING" id="9597.ENSPPAP00000013128"/>
<reference evidence="14" key="2">
    <citation type="submission" date="2025-08" db="UniProtKB">
        <authorList>
            <consortium name="Ensembl"/>
        </authorList>
    </citation>
    <scope>IDENTIFICATION</scope>
</reference>
<comment type="function">
    <text evidence="9">Component of the sequence-specific heterotrimeric transcription factor (NF-Y) which specifically recognizes a 5'-CCAAT-3' box motif found in the promoters of its target genes. NF-Y can function as both an activator and a repressor, depending on its interacting cofactors.</text>
</comment>
<evidence type="ECO:0000259" key="13">
    <source>
        <dbReference type="Pfam" id="PF00808"/>
    </source>
</evidence>
<dbReference type="InterPro" id="IPR003956">
    <property type="entry name" value="Transcrpt_fac_NFYB/HAP3_CS"/>
</dbReference>
<feature type="domain" description="Transcription factor CBF/NF-Y/archaeal histone" evidence="13">
    <location>
        <begin position="57"/>
        <end position="122"/>
    </location>
</feature>
<sequence>MTMDDDSSTTDGSQLGTCADYIGGSHYVIQPHDDIEESMSDQEDTNGSKVSFREQDMYLPITNVARIMKNAIPQTGKIAKDVKECVQECVSELISFITSEASERCHQEKQKTINGEDILFAMCLDSYVEPLKLYLQKFREAMKEEKGVGGAVTATDGLSEELTEEAFTNQLPAGLITTDGQQQNVMVYTTDFWPFLPGTTGIQWERSKG</sequence>
<dbReference type="Proteomes" id="UP000240080">
    <property type="component" value="Chromosome 3"/>
</dbReference>
<dbReference type="Gene3D" id="1.10.20.10">
    <property type="entry name" value="Histone, subunit A"/>
    <property type="match status" value="1"/>
</dbReference>
<evidence type="ECO:0000256" key="4">
    <source>
        <dbReference type="ARBA" id="ARBA00023015"/>
    </source>
</evidence>
<evidence type="ECO:0000256" key="7">
    <source>
        <dbReference type="ARBA" id="ARBA00023163"/>
    </source>
</evidence>
<dbReference type="InterPro" id="IPR003958">
    <property type="entry name" value="CBFA_NFYB_domain"/>
</dbReference>
<dbReference type="Ensembl" id="ENSPPAT00000035796.1">
    <property type="protein sequence ID" value="ENSPPAP00000013128.1"/>
    <property type="gene ID" value="ENSPPAG00000029727.1"/>
</dbReference>
<evidence type="ECO:0000256" key="9">
    <source>
        <dbReference type="ARBA" id="ARBA00025263"/>
    </source>
</evidence>
<dbReference type="GO" id="GO:0016602">
    <property type="term" value="C:CCAAT-binding factor complex"/>
    <property type="evidence" value="ECO:0007669"/>
    <property type="project" value="InterPro"/>
</dbReference>
<evidence type="ECO:0000256" key="2">
    <source>
        <dbReference type="ARBA" id="ARBA00009053"/>
    </source>
</evidence>
<evidence type="ECO:0000256" key="1">
    <source>
        <dbReference type="ARBA" id="ARBA00004123"/>
    </source>
</evidence>
<keyword evidence="15" id="KW-1185">Reference proteome</keyword>
<reference evidence="14" key="3">
    <citation type="submission" date="2025-09" db="UniProtKB">
        <authorList>
            <consortium name="Ensembl"/>
        </authorList>
    </citation>
    <scope>IDENTIFICATION</scope>
</reference>
<proteinExistence type="inferred from homology"/>
<dbReference type="SUPFAM" id="SSF47113">
    <property type="entry name" value="Histone-fold"/>
    <property type="match status" value="1"/>
</dbReference>
<dbReference type="PROSITE" id="PS00685">
    <property type="entry name" value="NFYB_HAP3"/>
    <property type="match status" value="1"/>
</dbReference>
<evidence type="ECO:0000256" key="12">
    <source>
        <dbReference type="ARBA" id="ARBA00031126"/>
    </source>
</evidence>
<keyword evidence="5" id="KW-0238">DNA-binding</keyword>
<dbReference type="EMBL" id="AJFE02088318">
    <property type="status" value="NOT_ANNOTATED_CDS"/>
    <property type="molecule type" value="Genomic_DNA"/>
</dbReference>
<keyword evidence="6" id="KW-0010">Activator</keyword>
<dbReference type="CDD" id="cd22907">
    <property type="entry name" value="HFD_NFYB"/>
    <property type="match status" value="1"/>
</dbReference>
<evidence type="ECO:0000256" key="5">
    <source>
        <dbReference type="ARBA" id="ARBA00023125"/>
    </source>
</evidence>
<evidence type="ECO:0000256" key="8">
    <source>
        <dbReference type="ARBA" id="ARBA00023242"/>
    </source>
</evidence>
<dbReference type="Pfam" id="PF00808">
    <property type="entry name" value="CBFD_NFYB_HMF"/>
    <property type="match status" value="1"/>
</dbReference>
<dbReference type="GeneTree" id="ENSGT00940000154917"/>
<evidence type="ECO:0000256" key="11">
    <source>
        <dbReference type="ARBA" id="ARBA00029965"/>
    </source>
</evidence>
<comment type="subcellular location">
    <subcellularLocation>
        <location evidence="1">Nucleus</location>
    </subcellularLocation>
</comment>
<evidence type="ECO:0000256" key="3">
    <source>
        <dbReference type="ARBA" id="ARBA00015277"/>
    </source>
</evidence>
<keyword evidence="4" id="KW-0805">Transcription regulation</keyword>
<dbReference type="AlphaFoldDB" id="A0A2R9A785"/>
<dbReference type="InterPro" id="IPR009072">
    <property type="entry name" value="Histone-fold"/>
</dbReference>
<dbReference type="EMBL" id="AJFE02088317">
    <property type="status" value="NOT_ANNOTATED_CDS"/>
    <property type="molecule type" value="Genomic_DNA"/>
</dbReference>
<evidence type="ECO:0000313" key="15">
    <source>
        <dbReference type="Proteomes" id="UP000240080"/>
    </source>
</evidence>
<evidence type="ECO:0000313" key="14">
    <source>
        <dbReference type="Ensembl" id="ENSPPAP00000013128.1"/>
    </source>
</evidence>
<dbReference type="PRINTS" id="PR00615">
    <property type="entry name" value="CCAATSUBUNTA"/>
</dbReference>
<dbReference type="PANTHER" id="PTHR11064:SF104">
    <property type="entry name" value="NUCLEAR TRANSCRIPTION FACTOR Y SUBUNIT BETA"/>
    <property type="match status" value="1"/>
</dbReference>
<dbReference type="GO" id="GO:0000978">
    <property type="term" value="F:RNA polymerase II cis-regulatory region sequence-specific DNA binding"/>
    <property type="evidence" value="ECO:0007669"/>
    <property type="project" value="TreeGrafter"/>
</dbReference>
<name>A0A2R9A785_PANPA</name>
<protein>
    <recommendedName>
        <fullName evidence="3">Nuclear transcription factor Y subunit beta</fullName>
    </recommendedName>
    <alternativeName>
        <fullName evidence="11">CAAT box DNA-binding protein subunit B</fullName>
    </alternativeName>
    <alternativeName>
        <fullName evidence="12">Nuclear transcription factor Y subunit B</fullName>
    </alternativeName>
</protein>
<dbReference type="FunFam" id="1.10.20.10:FF:000027">
    <property type="entry name" value="Nuclear transcription factor Y subunit beta"/>
    <property type="match status" value="1"/>
</dbReference>
<dbReference type="GO" id="GO:0005654">
    <property type="term" value="C:nucleoplasm"/>
    <property type="evidence" value="ECO:0007669"/>
    <property type="project" value="UniProtKB-ARBA"/>
</dbReference>
<organism evidence="14 15">
    <name type="scientific">Pan paniscus</name>
    <name type="common">Pygmy chimpanzee</name>
    <name type="synonym">Bonobo</name>
    <dbReference type="NCBI Taxonomy" id="9597"/>
    <lineage>
        <taxon>Eukaryota</taxon>
        <taxon>Metazoa</taxon>
        <taxon>Chordata</taxon>
        <taxon>Craniata</taxon>
        <taxon>Vertebrata</taxon>
        <taxon>Euteleostomi</taxon>
        <taxon>Mammalia</taxon>
        <taxon>Eutheria</taxon>
        <taxon>Euarchontoglires</taxon>
        <taxon>Primates</taxon>
        <taxon>Haplorrhini</taxon>
        <taxon>Catarrhini</taxon>
        <taxon>Hominidae</taxon>
        <taxon>Pan</taxon>
    </lineage>
</organism>
<accession>A0A2R9A785</accession>
<dbReference type="PANTHER" id="PTHR11064">
    <property type="entry name" value="CCAAT-BINDING TRANSCRIPTION FACTOR-RELATED"/>
    <property type="match status" value="1"/>
</dbReference>
<comment type="subunit">
    <text evidence="10">Heterotrimeric transcription factor composed of three components, NF-YA, NF-YB and NF-YC. NF-YB and NF-YC must interact and dimerize for NF-YA association and DNA binding. Interacts with C1QBP.</text>
</comment>
<comment type="similarity">
    <text evidence="2">Belongs to the NFYB/HAP3 subunit family.</text>
</comment>
<dbReference type="GO" id="GO:0001228">
    <property type="term" value="F:DNA-binding transcription activator activity, RNA polymerase II-specific"/>
    <property type="evidence" value="ECO:0007669"/>
    <property type="project" value="InterPro"/>
</dbReference>
<keyword evidence="8" id="KW-0539">Nucleus</keyword>
<dbReference type="InterPro" id="IPR027113">
    <property type="entry name" value="Transc_fact_NFYB/HAP3"/>
</dbReference>